<evidence type="ECO:0000256" key="2">
    <source>
        <dbReference type="ARBA" id="ARBA00023172"/>
    </source>
</evidence>
<proteinExistence type="predicted"/>
<evidence type="ECO:0000313" key="6">
    <source>
        <dbReference type="EMBL" id="TLD00788.1"/>
    </source>
</evidence>
<dbReference type="GO" id="GO:0003677">
    <property type="term" value="F:DNA binding"/>
    <property type="evidence" value="ECO:0007669"/>
    <property type="project" value="UniProtKB-UniRule"/>
</dbReference>
<reference evidence="6 7" key="1">
    <citation type="journal article" date="2019" name="Anaerobe">
        <title>Detection of Robinsoniella peoriensis in multiple bone samples of a trauma patient.</title>
        <authorList>
            <person name="Schrottner P."/>
            <person name="Hartwich K."/>
            <person name="Bunk B."/>
            <person name="Schober I."/>
            <person name="Helbig S."/>
            <person name="Rudolph W.W."/>
            <person name="Gunzer F."/>
        </authorList>
    </citation>
    <scope>NUCLEOTIDE SEQUENCE [LARGE SCALE GENOMIC DNA]</scope>
    <source>
        <strain evidence="6 7">DSM 106044</strain>
    </source>
</reference>
<keyword evidence="7" id="KW-1185">Reference proteome</keyword>
<keyword evidence="2" id="KW-0233">DNA recombination</keyword>
<dbReference type="Pfam" id="PF00589">
    <property type="entry name" value="Phage_integrase"/>
    <property type="match status" value="1"/>
</dbReference>
<evidence type="ECO:0000259" key="4">
    <source>
        <dbReference type="PROSITE" id="PS51898"/>
    </source>
</evidence>
<dbReference type="InterPro" id="IPR002104">
    <property type="entry name" value="Integrase_catalytic"/>
</dbReference>
<dbReference type="SUPFAM" id="SSF56349">
    <property type="entry name" value="DNA breaking-rejoining enzymes"/>
    <property type="match status" value="1"/>
</dbReference>
<evidence type="ECO:0000259" key="5">
    <source>
        <dbReference type="PROSITE" id="PS51900"/>
    </source>
</evidence>
<dbReference type="PROSITE" id="PS51900">
    <property type="entry name" value="CB"/>
    <property type="match status" value="1"/>
</dbReference>
<accession>A0A4V6YR40</accession>
<name>A0A4V6YR40_9FIRM</name>
<dbReference type="GO" id="GO:0006310">
    <property type="term" value="P:DNA recombination"/>
    <property type="evidence" value="ECO:0007669"/>
    <property type="project" value="UniProtKB-KW"/>
</dbReference>
<evidence type="ECO:0000256" key="1">
    <source>
        <dbReference type="ARBA" id="ARBA00023125"/>
    </source>
</evidence>
<dbReference type="InterPro" id="IPR044068">
    <property type="entry name" value="CB"/>
</dbReference>
<feature type="domain" description="Core-binding (CB)" evidence="5">
    <location>
        <begin position="7"/>
        <end position="90"/>
    </location>
</feature>
<dbReference type="PROSITE" id="PS51898">
    <property type="entry name" value="TYR_RECOMBINASE"/>
    <property type="match status" value="1"/>
</dbReference>
<sequence length="300" mass="34301">MRKPSEYASRQTNNAWLDFSKKLEAISRSSYCGDINEYIDFCKKDLLQTKKGEADRYYEYLLSKVGDGKMKATTMGKKIREIHKFSEYIARDKAKYQAPAGFDDFFYEYLIRLLSADQLVSPVPMEHLDALLKVAESNPMYYTMLVLFGRMGLSSTEVCALKPNDLVADPNGVFIILKESDELRYVPEDVAAVLEHYLSIRKDCEYLFYNRSQSKLNVQYCHLMMKKLTKAAGVPGYSARDLRNTCGSIMFAYGAKPEQVAGQLGITQMHIKRYDNVLYNENLSKTANDLVKIKIEPPVV</sequence>
<dbReference type="STRING" id="180332.GCA_000797495_00044"/>
<dbReference type="AlphaFoldDB" id="A0A4V6YR40"/>
<gene>
    <name evidence="6" type="ORF">DSM106044_02364</name>
</gene>
<dbReference type="Proteomes" id="UP000306509">
    <property type="component" value="Unassembled WGS sequence"/>
</dbReference>
<keyword evidence="1 3" id="KW-0238">DNA-binding</keyword>
<dbReference type="CDD" id="cd00397">
    <property type="entry name" value="DNA_BRE_C"/>
    <property type="match status" value="1"/>
</dbReference>
<dbReference type="EMBL" id="QGQD01000047">
    <property type="protein sequence ID" value="TLD00788.1"/>
    <property type="molecule type" value="Genomic_DNA"/>
</dbReference>
<feature type="domain" description="Tyr recombinase" evidence="4">
    <location>
        <begin position="118"/>
        <end position="288"/>
    </location>
</feature>
<dbReference type="GO" id="GO:0015074">
    <property type="term" value="P:DNA integration"/>
    <property type="evidence" value="ECO:0007669"/>
    <property type="project" value="InterPro"/>
</dbReference>
<comment type="caution">
    <text evidence="6">The sequence shown here is derived from an EMBL/GenBank/DDBJ whole genome shotgun (WGS) entry which is preliminary data.</text>
</comment>
<organism evidence="6 7">
    <name type="scientific">Robinsoniella peoriensis</name>
    <dbReference type="NCBI Taxonomy" id="180332"/>
    <lineage>
        <taxon>Bacteria</taxon>
        <taxon>Bacillati</taxon>
        <taxon>Bacillota</taxon>
        <taxon>Clostridia</taxon>
        <taxon>Lachnospirales</taxon>
        <taxon>Lachnospiraceae</taxon>
        <taxon>Robinsoniella</taxon>
    </lineage>
</organism>
<dbReference type="Gene3D" id="1.10.443.10">
    <property type="entry name" value="Intergrase catalytic core"/>
    <property type="match status" value="1"/>
</dbReference>
<evidence type="ECO:0000313" key="7">
    <source>
        <dbReference type="Proteomes" id="UP000306509"/>
    </source>
</evidence>
<dbReference type="RefSeq" id="WP_138002493.1">
    <property type="nucleotide sequence ID" value="NZ_QGQD01000047.1"/>
</dbReference>
<protein>
    <submittedName>
        <fullName evidence="6">Site-specific tyrosine recombinase XerC</fullName>
    </submittedName>
</protein>
<evidence type="ECO:0000256" key="3">
    <source>
        <dbReference type="PROSITE-ProRule" id="PRU01248"/>
    </source>
</evidence>
<dbReference type="InterPro" id="IPR013762">
    <property type="entry name" value="Integrase-like_cat_sf"/>
</dbReference>
<dbReference type="InterPro" id="IPR011010">
    <property type="entry name" value="DNA_brk_join_enz"/>
</dbReference>